<dbReference type="PROSITE" id="PS00136">
    <property type="entry name" value="SUBTILASE_ASP"/>
    <property type="match status" value="1"/>
</dbReference>
<evidence type="ECO:0000256" key="3">
    <source>
        <dbReference type="ARBA" id="ARBA00022729"/>
    </source>
</evidence>
<feature type="domain" description="P/Homo B" evidence="9">
    <location>
        <begin position="462"/>
        <end position="605"/>
    </location>
</feature>
<dbReference type="Proteomes" id="UP001382455">
    <property type="component" value="Unassembled WGS sequence"/>
</dbReference>
<name>A0ABU8EYZ4_9GAMM</name>
<keyword evidence="4 7" id="KW-0378">Hydrolase</keyword>
<keyword evidence="5 7" id="KW-0720">Serine protease</keyword>
<dbReference type="PANTHER" id="PTHR42884">
    <property type="entry name" value="PROPROTEIN CONVERTASE SUBTILISIN/KEXIN-RELATED"/>
    <property type="match status" value="1"/>
</dbReference>
<dbReference type="EC" id="3.4.-.-" evidence="10"/>
<feature type="signal peptide" evidence="8">
    <location>
        <begin position="1"/>
        <end position="23"/>
    </location>
</feature>
<dbReference type="SUPFAM" id="SSF52743">
    <property type="entry name" value="Subtilisin-like"/>
    <property type="match status" value="1"/>
</dbReference>
<reference evidence="10 11" key="1">
    <citation type="submission" date="2023-12" db="EMBL/GenBank/DDBJ databases">
        <title>Friends and Foes: Symbiotic and Algicidal bacterial influence on Karenia brevis blooms.</title>
        <authorList>
            <person name="Fei C."/>
            <person name="Mohamed A.R."/>
            <person name="Booker A."/>
            <person name="Arshad M."/>
            <person name="Klass S."/>
            <person name="Ahn S."/>
            <person name="Gilbert P.M."/>
            <person name="Heil C.A."/>
            <person name="Martinez J.M."/>
            <person name="Amin S.A."/>
        </authorList>
    </citation>
    <scope>NUCLEOTIDE SEQUENCE [LARGE SCALE GENOMIC DNA]</scope>
    <source>
        <strain evidence="10 11">CE15</strain>
    </source>
</reference>
<organism evidence="10 11">
    <name type="scientific">Pseudoalteromonas spongiae</name>
    <dbReference type="NCBI Taxonomy" id="298657"/>
    <lineage>
        <taxon>Bacteria</taxon>
        <taxon>Pseudomonadati</taxon>
        <taxon>Pseudomonadota</taxon>
        <taxon>Gammaproteobacteria</taxon>
        <taxon>Alteromonadales</taxon>
        <taxon>Pseudoalteromonadaceae</taxon>
        <taxon>Pseudoalteromonas</taxon>
    </lineage>
</organism>
<dbReference type="CDD" id="cd04059">
    <property type="entry name" value="Peptidases_S8_Protein_convertases_Kexins_Furin-like"/>
    <property type="match status" value="1"/>
</dbReference>
<dbReference type="InterPro" id="IPR034182">
    <property type="entry name" value="Kexin/furin"/>
</dbReference>
<dbReference type="RefSeq" id="WP_336436418.1">
    <property type="nucleotide sequence ID" value="NZ_JBAWKS010000002.1"/>
</dbReference>
<dbReference type="InterPro" id="IPR036852">
    <property type="entry name" value="Peptidase_S8/S53_dom_sf"/>
</dbReference>
<keyword evidence="2 7" id="KW-0645">Protease</keyword>
<dbReference type="InterPro" id="IPR015500">
    <property type="entry name" value="Peptidase_S8_subtilisin-rel"/>
</dbReference>
<dbReference type="EMBL" id="JBAWKS010000002">
    <property type="protein sequence ID" value="MEI4551441.1"/>
    <property type="molecule type" value="Genomic_DNA"/>
</dbReference>
<dbReference type="SUPFAM" id="SSF49785">
    <property type="entry name" value="Galactose-binding domain-like"/>
    <property type="match status" value="1"/>
</dbReference>
<dbReference type="PROSITE" id="PS51892">
    <property type="entry name" value="SUBTILASE"/>
    <property type="match status" value="1"/>
</dbReference>
<dbReference type="InterPro" id="IPR022398">
    <property type="entry name" value="Peptidase_S8_His-AS"/>
</dbReference>
<dbReference type="PROSITE" id="PS51829">
    <property type="entry name" value="P_HOMO_B"/>
    <property type="match status" value="1"/>
</dbReference>
<dbReference type="InterPro" id="IPR023828">
    <property type="entry name" value="Peptidase_S8_Ser-AS"/>
</dbReference>
<dbReference type="PROSITE" id="PS00138">
    <property type="entry name" value="SUBTILASE_SER"/>
    <property type="match status" value="1"/>
</dbReference>
<gene>
    <name evidence="10" type="ORF">WAE96_17325</name>
</gene>
<evidence type="ECO:0000256" key="4">
    <source>
        <dbReference type="ARBA" id="ARBA00022801"/>
    </source>
</evidence>
<keyword evidence="3 8" id="KW-0732">Signal</keyword>
<evidence type="ECO:0000259" key="9">
    <source>
        <dbReference type="PROSITE" id="PS51829"/>
    </source>
</evidence>
<proteinExistence type="inferred from homology"/>
<evidence type="ECO:0000313" key="10">
    <source>
        <dbReference type="EMBL" id="MEI4551441.1"/>
    </source>
</evidence>
<dbReference type="PROSITE" id="PS51257">
    <property type="entry name" value="PROKAR_LIPOPROTEIN"/>
    <property type="match status" value="1"/>
</dbReference>
<evidence type="ECO:0000256" key="7">
    <source>
        <dbReference type="PROSITE-ProRule" id="PRU01240"/>
    </source>
</evidence>
<feature type="active site" description="Charge relay system" evidence="7">
    <location>
        <position position="358"/>
    </location>
</feature>
<accession>A0ABU8EYZ4</accession>
<evidence type="ECO:0000256" key="6">
    <source>
        <dbReference type="ARBA" id="ARBA00022837"/>
    </source>
</evidence>
<evidence type="ECO:0000256" key="5">
    <source>
        <dbReference type="ARBA" id="ARBA00022825"/>
    </source>
</evidence>
<dbReference type="Gene3D" id="2.60.120.260">
    <property type="entry name" value="Galactose-binding domain-like"/>
    <property type="match status" value="1"/>
</dbReference>
<dbReference type="InterPro" id="IPR000209">
    <property type="entry name" value="Peptidase_S8/S53_dom"/>
</dbReference>
<protein>
    <submittedName>
        <fullName evidence="10">S8 family peptidase</fullName>
        <ecNumber evidence="10">3.4.-.-</ecNumber>
    </submittedName>
</protein>
<comment type="caution">
    <text evidence="10">The sequence shown here is derived from an EMBL/GenBank/DDBJ whole genome shotgun (WGS) entry which is preliminary data.</text>
</comment>
<evidence type="ECO:0000256" key="2">
    <source>
        <dbReference type="ARBA" id="ARBA00022670"/>
    </source>
</evidence>
<dbReference type="GO" id="GO:0016787">
    <property type="term" value="F:hydrolase activity"/>
    <property type="evidence" value="ECO:0007669"/>
    <property type="project" value="UniProtKB-KW"/>
</dbReference>
<dbReference type="PRINTS" id="PR00723">
    <property type="entry name" value="SUBTILISIN"/>
</dbReference>
<feature type="active site" description="Charge relay system" evidence="7">
    <location>
        <position position="85"/>
    </location>
</feature>
<dbReference type="Gene3D" id="3.40.50.200">
    <property type="entry name" value="Peptidase S8/S53 domain"/>
    <property type="match status" value="1"/>
</dbReference>
<evidence type="ECO:0000256" key="8">
    <source>
        <dbReference type="SAM" id="SignalP"/>
    </source>
</evidence>
<feature type="active site" description="Charge relay system" evidence="7">
    <location>
        <position position="119"/>
    </location>
</feature>
<dbReference type="InterPro" id="IPR023827">
    <property type="entry name" value="Peptidase_S8_Asp-AS"/>
</dbReference>
<dbReference type="PANTHER" id="PTHR42884:SF14">
    <property type="entry name" value="NEUROENDOCRINE CONVERTASE 1"/>
    <property type="match status" value="1"/>
</dbReference>
<evidence type="ECO:0000313" key="11">
    <source>
        <dbReference type="Proteomes" id="UP001382455"/>
    </source>
</evidence>
<dbReference type="InterPro" id="IPR002884">
    <property type="entry name" value="P_dom"/>
</dbReference>
<keyword evidence="11" id="KW-1185">Reference proteome</keyword>
<dbReference type="PROSITE" id="PS00137">
    <property type="entry name" value="SUBTILASE_HIS"/>
    <property type="match status" value="1"/>
</dbReference>
<comment type="similarity">
    <text evidence="1">Belongs to the peptidase S8 family. Furin subfamily.</text>
</comment>
<dbReference type="InterPro" id="IPR008979">
    <property type="entry name" value="Galactose-bd-like_sf"/>
</dbReference>
<feature type="chain" id="PRO_5047417187" evidence="8">
    <location>
        <begin position="24"/>
        <end position="605"/>
    </location>
</feature>
<evidence type="ECO:0000256" key="1">
    <source>
        <dbReference type="ARBA" id="ARBA00005325"/>
    </source>
</evidence>
<dbReference type="Pfam" id="PF01483">
    <property type="entry name" value="P_proprotein"/>
    <property type="match status" value="1"/>
</dbReference>
<keyword evidence="6" id="KW-0106">Calcium</keyword>
<sequence>MKIKTKPSLLAASVILACTPAIAKITDSTFPLQNGDPLVAEQWHLKNIGQTGFSQSTGTSGNDLDIDFTHLMGIKGRGITVSVIDSGVEIDHPDLRANVVAGSLNLGDGSDYPQDNNGHGTSVAGLIAATEANGLGGRGVAPHANIVGFNYLPNQTVGNWLVSHGLSEDFRQLDRFTDPRVFNQSYGSTPATPVVHNYVLNPWQELQDDVYRYITEESHWGRGSVYVKSAGNSFGTYNAYYQGVPILVLPYENNQFFNNQGLPFHNANIAPDNNNHWNLVVSALDAHGKLTSYSSVGSNVFVAAPGGEFGEAAPAMVTIDLQGCEAGSNVAGEHGNALHGGSELDPNCDYTGTMNGTSSAAPNTSGAIANIMSANHALDARSIRHILAQTARKTDENHPGVDLTFENADGELVTYNAIPSWQRNAAGYNFHQYYGFGAVDVDDAVYKALFTPVTPLPEQVITPWQTQIADAEIPDASLTGATSTLAFEQDVTVEAVQVKLNIDHTRLRDLAIELISPSGTRSVLMSARTGWLGTTEGGYTDTLMLSNHFYGETAQGEWQLKVIDTDKGNSFTVGYNASIGLVGFNRNNNADNGVLKDWSLRVIGH</sequence>
<dbReference type="Pfam" id="PF00082">
    <property type="entry name" value="Peptidase_S8"/>
    <property type="match status" value="1"/>
</dbReference>